<evidence type="ECO:0000313" key="3">
    <source>
        <dbReference type="Proteomes" id="UP001239265"/>
    </source>
</evidence>
<feature type="chain" id="PRO_5044756998" description="YD repeat-containing protein" evidence="1">
    <location>
        <begin position="27"/>
        <end position="1158"/>
    </location>
</feature>
<dbReference type="RefSeq" id="WP_078794254.1">
    <property type="nucleotide sequence ID" value="NZ_JAUCQJ010000001.1"/>
</dbReference>
<evidence type="ECO:0008006" key="4">
    <source>
        <dbReference type="Google" id="ProtNLM"/>
    </source>
</evidence>
<name>A0ABD5B2A7_ELIMR</name>
<dbReference type="Proteomes" id="UP001239265">
    <property type="component" value="Unassembled WGS sequence"/>
</dbReference>
<organism evidence="2 3">
    <name type="scientific">Elizabethkingia miricola</name>
    <name type="common">Chryseobacterium miricola</name>
    <dbReference type="NCBI Taxonomy" id="172045"/>
    <lineage>
        <taxon>Bacteria</taxon>
        <taxon>Pseudomonadati</taxon>
        <taxon>Bacteroidota</taxon>
        <taxon>Flavobacteriia</taxon>
        <taxon>Flavobacteriales</taxon>
        <taxon>Weeksellaceae</taxon>
        <taxon>Elizabethkingia</taxon>
    </lineage>
</organism>
<accession>A0ABD5B2A7</accession>
<protein>
    <recommendedName>
        <fullName evidence="4">YD repeat-containing protein</fullName>
    </recommendedName>
</protein>
<dbReference type="EMBL" id="JAUCQJ010000001">
    <property type="protein sequence ID" value="MDQ8747539.1"/>
    <property type="molecule type" value="Genomic_DNA"/>
</dbReference>
<keyword evidence="1" id="KW-0732">Signal</keyword>
<evidence type="ECO:0000256" key="1">
    <source>
        <dbReference type="SAM" id="SignalP"/>
    </source>
</evidence>
<sequence length="1158" mass="130844">MKKINPQLKRGLFLLVSFLYSTYAYSQSGTGAESNDASKYIPKIFPSSTEAFKFSNYGNIPIGLFTGAPNISIPLVNFEAGTMKVPISINYSSNGIHMDELNGSTGLGWTLISAGVITRTVRGMPDERNQSLKTVPDIDILGLWTPDVVNYLNDLQYGTIDSDPDIYTANFGGKNLKFVYNTAGKPVIYSQNDYLIEHNYQTNTFTITDDTGVKYYFTEKESVMNRSQGGDHTPPEGHDSAWYLSKMVDITGREINIQYYDSGYMTTLSQSQSLIYTPPGVIQQEFVDSPGDGFPCQLKPYLVSASGGMGLPISSNQTVSGKQIKRIYSRDSNNEIDNEINFTYNPSTNTDFNSLREVIQTYKGNVIKNYLFNYDLTTNGRMFLKDIIDRKTLSKHSFEYLNKGDLPSRLSYSRDIWGLYNAQYNTTLIPQIFDQDAPNTVKYNGANQEFNENTGYYGLLNKINYPTGGSTEILYESHKKNEMQAIPGAKEYVYLNVMTNNEKSDDSKTITIVPKKDEFIKLYAGASFNSDCSEDTDHSRGYLTIRSADGDIIRIFTYSTSTNSYTEAEGTQNGNMMIYPNYAYTDFYIKLKKDVPVTFTLKAMRECTVSSINFSYTKEPDTEQEIQKPFGGFRIKKTIDIPIDGNPIIRNYSYLGNDNKSSVYVTKKPYFLEPQTTRSYCSKNFQWTDLNYLSLTSTNINQLISFNPNIFYGRVTEEIEGKGKIVHHFNTDQDYYGKVLIGKDIASAPWTNFGWGNGNEIQTEYFDNSNKKLKNIVYNFAEDKSRENYVNGISFRKNFDLKVQNDVTLICTKDNIKSTYTQYYCLADHTHSWYSWSDTCHARGHIDKWVTFYGYCYGHPIGDIVVTPNALENMDIMSYKSISRFTYLQSKKTTDYLNGIPVKNETQFFYNNPNHHQSTSQLTTLSDNSISETSYQYAHEKGNQYLIDKNMIGIPLQTSVTQKENDNDPGKTISKSEILYPVSQADANARTSGLALPVSVLGFDLQNPEDAAKAQTEITYDLYDNKGNILQYSVKGKPVTVIWGYNQTQPIAKIEGAAYNQVSAYVSAIIAASDADNTQGTDQSEQALIGALDILRNNTALSAYQITTYTYNPLIGVTSITPPSGIREIYKYDSANRLQSVKDVNGNLLKEYQYRYKN</sequence>
<feature type="signal peptide" evidence="1">
    <location>
        <begin position="1"/>
        <end position="26"/>
    </location>
</feature>
<dbReference type="AlphaFoldDB" id="A0ABD5B2A7"/>
<proteinExistence type="predicted"/>
<gene>
    <name evidence="2" type="ORF">QT385_02730</name>
</gene>
<reference evidence="2 3" key="1">
    <citation type="submission" date="2023-06" db="EMBL/GenBank/DDBJ databases">
        <title>Nosocomial Elizabethkingia miricola genome.</title>
        <authorList>
            <person name="Morgado S."/>
            <person name="Fonseca E."/>
            <person name="Freitas F."/>
            <person name="Vicente A.C."/>
        </authorList>
    </citation>
    <scope>NUCLEOTIDE SEQUENCE [LARGE SCALE GENOMIC DNA]</scope>
    <source>
        <strain evidence="2 3">EM15</strain>
    </source>
</reference>
<comment type="caution">
    <text evidence="2">The sequence shown here is derived from an EMBL/GenBank/DDBJ whole genome shotgun (WGS) entry which is preliminary data.</text>
</comment>
<evidence type="ECO:0000313" key="2">
    <source>
        <dbReference type="EMBL" id="MDQ8747539.1"/>
    </source>
</evidence>